<keyword evidence="3" id="KW-0904">Protein phosphatase</keyword>
<evidence type="ECO:0000259" key="6">
    <source>
        <dbReference type="SMART" id="SM00226"/>
    </source>
</evidence>
<reference evidence="7 8" key="1">
    <citation type="submission" date="2020-12" db="EMBL/GenBank/DDBJ databases">
        <authorList>
            <person name="Zhou J."/>
        </authorList>
    </citation>
    <scope>NUCLEOTIDE SEQUENCE [LARGE SCALE GENOMIC DNA]</scope>
    <source>
        <strain evidence="7 8">CCUG 61299</strain>
    </source>
</reference>
<evidence type="ECO:0000256" key="4">
    <source>
        <dbReference type="PIRSR" id="PIRSR617867-1"/>
    </source>
</evidence>
<keyword evidence="8" id="KW-1185">Reference proteome</keyword>
<gene>
    <name evidence="7" type="ORF">JG540_03445</name>
</gene>
<protein>
    <recommendedName>
        <fullName evidence="6">Phosphotyrosine protein phosphatase I domain-containing protein</fullName>
    </recommendedName>
</protein>
<evidence type="ECO:0000256" key="1">
    <source>
        <dbReference type="ARBA" id="ARBA00011063"/>
    </source>
</evidence>
<dbReference type="KEGG" id="awe:JG540_03445"/>
<comment type="similarity">
    <text evidence="1">Belongs to the low molecular weight phosphotyrosine protein phosphatase family.</text>
</comment>
<evidence type="ECO:0000256" key="2">
    <source>
        <dbReference type="ARBA" id="ARBA00022801"/>
    </source>
</evidence>
<dbReference type="InterPro" id="IPR017867">
    <property type="entry name" value="Tyr_phospatase_low_mol_wt"/>
</dbReference>
<dbReference type="Pfam" id="PF01451">
    <property type="entry name" value="LMWPc"/>
    <property type="match status" value="1"/>
</dbReference>
<dbReference type="Gene3D" id="3.40.50.2300">
    <property type="match status" value="1"/>
</dbReference>
<evidence type="ECO:0000313" key="8">
    <source>
        <dbReference type="Proteomes" id="UP000595895"/>
    </source>
</evidence>
<dbReference type="SUPFAM" id="SSF52788">
    <property type="entry name" value="Phosphotyrosine protein phosphatases I"/>
    <property type="match status" value="1"/>
</dbReference>
<dbReference type="PANTHER" id="PTHR11717:SF31">
    <property type="entry name" value="LOW MOLECULAR WEIGHT PROTEIN-TYROSINE-PHOSPHATASE ETP-RELATED"/>
    <property type="match status" value="1"/>
</dbReference>
<organism evidence="7 8">
    <name type="scientific">Actinomyces weissii</name>
    <dbReference type="NCBI Taxonomy" id="675090"/>
    <lineage>
        <taxon>Bacteria</taxon>
        <taxon>Bacillati</taxon>
        <taxon>Actinomycetota</taxon>
        <taxon>Actinomycetes</taxon>
        <taxon>Actinomycetales</taxon>
        <taxon>Actinomycetaceae</taxon>
        <taxon>Actinomyces</taxon>
    </lineage>
</organism>
<name>A0A7T7MAI8_9ACTO</name>
<feature type="active site" evidence="4">
    <location>
        <position position="61"/>
    </location>
</feature>
<dbReference type="AlphaFoldDB" id="A0A7T7MAI8"/>
<dbReference type="InterPro" id="IPR023485">
    <property type="entry name" value="Ptyr_pPase"/>
</dbReference>
<sequence>MVEQSIRMSNSSTAWPHRDNATNPSFVPPSWLNIEGSREVQDSGPVEPESVLFVCTGNICRSAFAAAYLAHLIQGSGITVESAGIGALVGRGMDERALLLASQLGVDGSLHRARQLTGRMLGGASLVVVFGPEHYDWVQENNPEAIAKTVAVGQFVSGLEQDVGSQVQHRSISDLLSVVKQMQPVPDKSSWIKDPYKKDGSEYIQIMREVIDAVGRLRGKVRW</sequence>
<dbReference type="RefSeq" id="WP_200277267.1">
    <property type="nucleotide sequence ID" value="NZ_CP066802.1"/>
</dbReference>
<accession>A0A7T7MAI8</accession>
<feature type="region of interest" description="Disordered" evidence="5">
    <location>
        <begin position="1"/>
        <end position="22"/>
    </location>
</feature>
<dbReference type="EMBL" id="CP066802">
    <property type="protein sequence ID" value="QQM67929.1"/>
    <property type="molecule type" value="Genomic_DNA"/>
</dbReference>
<feature type="compositionally biased region" description="Polar residues" evidence="5">
    <location>
        <begin position="1"/>
        <end position="14"/>
    </location>
</feature>
<feature type="domain" description="Phosphotyrosine protein phosphatase I" evidence="6">
    <location>
        <begin position="49"/>
        <end position="220"/>
    </location>
</feature>
<dbReference type="PRINTS" id="PR00719">
    <property type="entry name" value="LMWPTPASE"/>
</dbReference>
<evidence type="ECO:0000256" key="3">
    <source>
        <dbReference type="ARBA" id="ARBA00022912"/>
    </source>
</evidence>
<proteinExistence type="inferred from homology"/>
<feature type="active site" description="Nucleophile" evidence="4">
    <location>
        <position position="55"/>
    </location>
</feature>
<dbReference type="InterPro" id="IPR050438">
    <property type="entry name" value="LMW_PTPase"/>
</dbReference>
<dbReference type="Proteomes" id="UP000595895">
    <property type="component" value="Chromosome"/>
</dbReference>
<keyword evidence="2" id="KW-0378">Hydrolase</keyword>
<evidence type="ECO:0000256" key="5">
    <source>
        <dbReference type="SAM" id="MobiDB-lite"/>
    </source>
</evidence>
<dbReference type="PANTHER" id="PTHR11717">
    <property type="entry name" value="LOW MOLECULAR WEIGHT PROTEIN TYROSINE PHOSPHATASE"/>
    <property type="match status" value="1"/>
</dbReference>
<dbReference type="InterPro" id="IPR036196">
    <property type="entry name" value="Ptyr_pPase_sf"/>
</dbReference>
<evidence type="ECO:0000313" key="7">
    <source>
        <dbReference type="EMBL" id="QQM67929.1"/>
    </source>
</evidence>
<dbReference type="GO" id="GO:0004725">
    <property type="term" value="F:protein tyrosine phosphatase activity"/>
    <property type="evidence" value="ECO:0007669"/>
    <property type="project" value="InterPro"/>
</dbReference>
<dbReference type="SMART" id="SM00226">
    <property type="entry name" value="LMWPc"/>
    <property type="match status" value="1"/>
</dbReference>